<dbReference type="PRINTS" id="PR00081">
    <property type="entry name" value="GDHRDH"/>
</dbReference>
<protein>
    <submittedName>
        <fullName evidence="4">Short-chain dehydrogenase/reductase SDR</fullName>
    </submittedName>
</protein>
<keyword evidence="2" id="KW-0560">Oxidoreductase</keyword>
<dbReference type="HOGENOM" id="CLU_010194_5_2_1"/>
<dbReference type="Pfam" id="PF00106">
    <property type="entry name" value="adh_short"/>
    <property type="match status" value="1"/>
</dbReference>
<evidence type="ECO:0000313" key="5">
    <source>
        <dbReference type="Proteomes" id="UP000007129"/>
    </source>
</evidence>
<dbReference type="Proteomes" id="UP000007129">
    <property type="component" value="Unassembled WGS sequence"/>
</dbReference>
<evidence type="ECO:0000256" key="1">
    <source>
        <dbReference type="ARBA" id="ARBA00006484"/>
    </source>
</evidence>
<accession>K2S3V2</accession>
<name>K2S3V2_MACPH</name>
<dbReference type="EMBL" id="AHHD01000253">
    <property type="protein sequence ID" value="EKG17194.1"/>
    <property type="molecule type" value="Genomic_DNA"/>
</dbReference>
<dbReference type="eggNOG" id="KOG1201">
    <property type="taxonomic scope" value="Eukaryota"/>
</dbReference>
<dbReference type="Gene3D" id="3.40.50.720">
    <property type="entry name" value="NAD(P)-binding Rossmann-like Domain"/>
    <property type="match status" value="1"/>
</dbReference>
<dbReference type="PANTHER" id="PTHR24322">
    <property type="entry name" value="PKSB"/>
    <property type="match status" value="1"/>
</dbReference>
<proteinExistence type="inferred from homology"/>
<dbReference type="STRING" id="1126212.K2S3V2"/>
<organism evidence="4 5">
    <name type="scientific">Macrophomina phaseolina (strain MS6)</name>
    <name type="common">Charcoal rot fungus</name>
    <dbReference type="NCBI Taxonomy" id="1126212"/>
    <lineage>
        <taxon>Eukaryota</taxon>
        <taxon>Fungi</taxon>
        <taxon>Dikarya</taxon>
        <taxon>Ascomycota</taxon>
        <taxon>Pezizomycotina</taxon>
        <taxon>Dothideomycetes</taxon>
        <taxon>Dothideomycetes incertae sedis</taxon>
        <taxon>Botryosphaeriales</taxon>
        <taxon>Botryosphaeriaceae</taxon>
        <taxon>Macrophomina</taxon>
    </lineage>
</organism>
<dbReference type="FunCoup" id="K2S3V2">
    <property type="interactions" value="516"/>
</dbReference>
<dbReference type="GO" id="GO:0016616">
    <property type="term" value="F:oxidoreductase activity, acting on the CH-OH group of donors, NAD or NADP as acceptor"/>
    <property type="evidence" value="ECO:0007669"/>
    <property type="project" value="TreeGrafter"/>
</dbReference>
<sequence>MASTARAALAKTSAAAQSAGRAVSSGGHAALRTASFAPTFATNAALSPTLTGLLLLVLTKGPGDARARIVRALGADAVPGRLERVVGVLKVLFAVGVVRFANAVLNQWALRQWRWRRDGSVGGGGGGGADATVWDFDGKKGVGEVVVVTGGCGGIGREVVRGLVEKGGVGVKVAVVDLAELPEEFEGRPNIIYYGCDLTSPQSIHETAAMIRADCGDPTVLINNAGVAHAHTVLEGSDEYDERLFRVNVLSHFTLVREFLPGMLAQKKGHIVTVASMASYSSVSGLVNYAASKAAVLSLHEGLNVELRNRYGPAGKHIVASIIHPMWARTPLVESWEASLVQTRTKLLTPADIADKIVRQVLRGEPAQLYVPAYGTLFTGFRSWPNWLQELTRDAFDKCTRPLDGGKGKGRLSDVWFGVGGDRDTFGTARSYDIVEG</sequence>
<reference evidence="4 5" key="1">
    <citation type="journal article" date="2012" name="BMC Genomics">
        <title>Tools to kill: Genome of one of the most destructive plant pathogenic fungi Macrophomina phaseolina.</title>
        <authorList>
            <person name="Islam M.S."/>
            <person name="Haque M.S."/>
            <person name="Islam M.M."/>
            <person name="Emdad E.M."/>
            <person name="Halim A."/>
            <person name="Hossen Q.M.M."/>
            <person name="Hossain M.Z."/>
            <person name="Ahmed B."/>
            <person name="Rahim S."/>
            <person name="Rahman M.S."/>
            <person name="Alam M.M."/>
            <person name="Hou S."/>
            <person name="Wan X."/>
            <person name="Saito J.A."/>
            <person name="Alam M."/>
        </authorList>
    </citation>
    <scope>NUCLEOTIDE SEQUENCE [LARGE SCALE GENOMIC DNA]</scope>
    <source>
        <strain evidence="4 5">MS6</strain>
    </source>
</reference>
<dbReference type="AlphaFoldDB" id="K2S3V2"/>
<dbReference type="PRINTS" id="PR00080">
    <property type="entry name" value="SDRFAMILY"/>
</dbReference>
<dbReference type="InParanoid" id="K2S3V2"/>
<evidence type="ECO:0000313" key="4">
    <source>
        <dbReference type="EMBL" id="EKG17194.1"/>
    </source>
</evidence>
<dbReference type="PANTHER" id="PTHR24322:SF736">
    <property type="entry name" value="RETINOL DEHYDROGENASE 10"/>
    <property type="match status" value="1"/>
</dbReference>
<dbReference type="InterPro" id="IPR036291">
    <property type="entry name" value="NAD(P)-bd_dom_sf"/>
</dbReference>
<dbReference type="InterPro" id="IPR002347">
    <property type="entry name" value="SDR_fam"/>
</dbReference>
<comment type="caution">
    <text evidence="4">The sequence shown here is derived from an EMBL/GenBank/DDBJ whole genome shotgun (WGS) entry which is preliminary data.</text>
</comment>
<evidence type="ECO:0000256" key="3">
    <source>
        <dbReference type="RuleBase" id="RU000363"/>
    </source>
</evidence>
<dbReference type="SUPFAM" id="SSF51735">
    <property type="entry name" value="NAD(P)-binding Rossmann-fold domains"/>
    <property type="match status" value="1"/>
</dbReference>
<comment type="similarity">
    <text evidence="1 3">Belongs to the short-chain dehydrogenases/reductases (SDR) family.</text>
</comment>
<evidence type="ECO:0000256" key="2">
    <source>
        <dbReference type="ARBA" id="ARBA00023002"/>
    </source>
</evidence>
<dbReference type="OrthoDB" id="10253736at2759"/>
<dbReference type="VEuPathDB" id="FungiDB:MPH_05572"/>
<gene>
    <name evidence="4" type="ORF">MPH_05572</name>
</gene>